<feature type="transmembrane region" description="Helical" evidence="1">
    <location>
        <begin position="248"/>
        <end position="273"/>
    </location>
</feature>
<proteinExistence type="predicted"/>
<feature type="transmembrane region" description="Helical" evidence="1">
    <location>
        <begin position="150"/>
        <end position="172"/>
    </location>
</feature>
<keyword evidence="1" id="KW-0812">Transmembrane</keyword>
<feature type="transmembrane region" description="Helical" evidence="1">
    <location>
        <begin position="224"/>
        <end position="242"/>
    </location>
</feature>
<dbReference type="AlphaFoldDB" id="A0A9P0K3Q9"/>
<dbReference type="Proteomes" id="UP001152888">
    <property type="component" value="Unassembled WGS sequence"/>
</dbReference>
<keyword evidence="1" id="KW-0472">Membrane</keyword>
<feature type="transmembrane region" description="Helical" evidence="1">
    <location>
        <begin position="44"/>
        <end position="66"/>
    </location>
</feature>
<sequence>MSVNEMTTEEELHNITFDDDPFGEDYAITEDMWYYLRYYIEISVIIRLILSLFVIGAVIFLIVVLLRFKRLKIRTNHYILNMFFLYLSLYLVPLIYILFHFMFSLNSSGIHLLQTIITAVTLYITLAFMLGLDWFVFAWKPHLESTYNKYFKYVLLGTYSVFGLEWAVAFCYDRLEHIILIRPLFFTIVYLIYAVTLIVLNVLKRRISLAASSKKTQYALTVSNITIFSFLPLLIFHAFSALTGGSLIFYFFMALLEPFLSIIAISHPIYIVYRLGRDDKYFKMAYNKSFKRSVRNYNDDDLDVSVDDDSSKVQVNFNNETRIHINK</sequence>
<organism evidence="2 3">
    <name type="scientific">Acanthoscelides obtectus</name>
    <name type="common">Bean weevil</name>
    <name type="synonym">Bruchus obtectus</name>
    <dbReference type="NCBI Taxonomy" id="200917"/>
    <lineage>
        <taxon>Eukaryota</taxon>
        <taxon>Metazoa</taxon>
        <taxon>Ecdysozoa</taxon>
        <taxon>Arthropoda</taxon>
        <taxon>Hexapoda</taxon>
        <taxon>Insecta</taxon>
        <taxon>Pterygota</taxon>
        <taxon>Neoptera</taxon>
        <taxon>Endopterygota</taxon>
        <taxon>Coleoptera</taxon>
        <taxon>Polyphaga</taxon>
        <taxon>Cucujiformia</taxon>
        <taxon>Chrysomeloidea</taxon>
        <taxon>Chrysomelidae</taxon>
        <taxon>Bruchinae</taxon>
        <taxon>Bruchini</taxon>
        <taxon>Acanthoscelides</taxon>
    </lineage>
</organism>
<dbReference type="SUPFAM" id="SSF81321">
    <property type="entry name" value="Family A G protein-coupled receptor-like"/>
    <property type="match status" value="1"/>
</dbReference>
<feature type="transmembrane region" description="Helical" evidence="1">
    <location>
        <begin position="115"/>
        <end position="138"/>
    </location>
</feature>
<keyword evidence="3" id="KW-1185">Reference proteome</keyword>
<evidence type="ECO:0000313" key="3">
    <source>
        <dbReference type="Proteomes" id="UP001152888"/>
    </source>
</evidence>
<name>A0A9P0K3Q9_ACAOB</name>
<feature type="transmembrane region" description="Helical" evidence="1">
    <location>
        <begin position="78"/>
        <end position="103"/>
    </location>
</feature>
<gene>
    <name evidence="2" type="ORF">ACAOBT_LOCUS6977</name>
</gene>
<reference evidence="2" key="1">
    <citation type="submission" date="2022-03" db="EMBL/GenBank/DDBJ databases">
        <authorList>
            <person name="Sayadi A."/>
        </authorList>
    </citation>
    <scope>NUCLEOTIDE SEQUENCE</scope>
</reference>
<evidence type="ECO:0000256" key="1">
    <source>
        <dbReference type="SAM" id="Phobius"/>
    </source>
</evidence>
<feature type="transmembrane region" description="Helical" evidence="1">
    <location>
        <begin position="184"/>
        <end position="203"/>
    </location>
</feature>
<accession>A0A9P0K3Q9</accession>
<comment type="caution">
    <text evidence="2">The sequence shown here is derived from an EMBL/GenBank/DDBJ whole genome shotgun (WGS) entry which is preliminary data.</text>
</comment>
<keyword evidence="1" id="KW-1133">Transmembrane helix</keyword>
<dbReference type="EMBL" id="CAKOFQ010006735">
    <property type="protein sequence ID" value="CAH1966689.1"/>
    <property type="molecule type" value="Genomic_DNA"/>
</dbReference>
<protein>
    <submittedName>
        <fullName evidence="2">Uncharacterized protein</fullName>
    </submittedName>
</protein>
<evidence type="ECO:0000313" key="2">
    <source>
        <dbReference type="EMBL" id="CAH1966689.1"/>
    </source>
</evidence>
<dbReference type="OrthoDB" id="6784480at2759"/>